<dbReference type="Gene3D" id="1.20.120.1920">
    <property type="entry name" value="UBAP1 SOUBA domain"/>
    <property type="match status" value="1"/>
</dbReference>
<dbReference type="PANTHER" id="PTHR15960:SF5">
    <property type="entry name" value="LD44032P"/>
    <property type="match status" value="1"/>
</dbReference>
<feature type="compositionally biased region" description="Polar residues" evidence="1">
    <location>
        <begin position="110"/>
        <end position="119"/>
    </location>
</feature>
<accession>A0ABD2WNL2</accession>
<dbReference type="PROSITE" id="PS51497">
    <property type="entry name" value="UMA"/>
    <property type="match status" value="1"/>
</dbReference>
<evidence type="ECO:0008006" key="6">
    <source>
        <dbReference type="Google" id="ProtNLM"/>
    </source>
</evidence>
<gene>
    <name evidence="4" type="ORF">TKK_011725</name>
</gene>
<reference evidence="4 5" key="1">
    <citation type="journal article" date="2024" name="bioRxiv">
        <title>A reference genome for Trichogramma kaykai: A tiny desert-dwelling parasitoid wasp with competing sex-ratio distorters.</title>
        <authorList>
            <person name="Culotta J."/>
            <person name="Lindsey A.R."/>
        </authorList>
    </citation>
    <scope>NUCLEOTIDE SEQUENCE [LARGE SCALE GENOMIC DNA]</scope>
    <source>
        <strain evidence="4 5">KSX58</strain>
    </source>
</reference>
<dbReference type="InterPro" id="IPR009060">
    <property type="entry name" value="UBA-like_sf"/>
</dbReference>
<evidence type="ECO:0000259" key="2">
    <source>
        <dbReference type="PROSITE" id="PS50030"/>
    </source>
</evidence>
<protein>
    <recommendedName>
        <fullName evidence="6">UBA domain-containing protein</fullName>
    </recommendedName>
</protein>
<feature type="domain" description="UBA" evidence="2">
    <location>
        <begin position="343"/>
        <end position="389"/>
    </location>
</feature>
<evidence type="ECO:0000256" key="1">
    <source>
        <dbReference type="SAM" id="MobiDB-lite"/>
    </source>
</evidence>
<dbReference type="PROSITE" id="PS50030">
    <property type="entry name" value="UBA"/>
    <property type="match status" value="1"/>
</dbReference>
<organism evidence="4 5">
    <name type="scientific">Trichogramma kaykai</name>
    <dbReference type="NCBI Taxonomy" id="54128"/>
    <lineage>
        <taxon>Eukaryota</taxon>
        <taxon>Metazoa</taxon>
        <taxon>Ecdysozoa</taxon>
        <taxon>Arthropoda</taxon>
        <taxon>Hexapoda</taxon>
        <taxon>Insecta</taxon>
        <taxon>Pterygota</taxon>
        <taxon>Neoptera</taxon>
        <taxon>Endopterygota</taxon>
        <taxon>Hymenoptera</taxon>
        <taxon>Apocrita</taxon>
        <taxon>Proctotrupomorpha</taxon>
        <taxon>Chalcidoidea</taxon>
        <taxon>Trichogrammatidae</taxon>
        <taxon>Trichogramma</taxon>
    </lineage>
</organism>
<dbReference type="EMBL" id="JBJJXI010000094">
    <property type="protein sequence ID" value="KAL3394062.1"/>
    <property type="molecule type" value="Genomic_DNA"/>
</dbReference>
<feature type="compositionally biased region" description="Low complexity" evidence="1">
    <location>
        <begin position="93"/>
        <end position="109"/>
    </location>
</feature>
<evidence type="ECO:0000313" key="4">
    <source>
        <dbReference type="EMBL" id="KAL3394062.1"/>
    </source>
</evidence>
<feature type="domain" description="UMA" evidence="3">
    <location>
        <begin position="18"/>
        <end position="62"/>
    </location>
</feature>
<dbReference type="InterPro" id="IPR023340">
    <property type="entry name" value="UMA"/>
</dbReference>
<dbReference type="InterPro" id="IPR015940">
    <property type="entry name" value="UBA"/>
</dbReference>
<dbReference type="AlphaFoldDB" id="A0ABD2WNL2"/>
<dbReference type="InterPro" id="IPR038870">
    <property type="entry name" value="UBAP1"/>
</dbReference>
<keyword evidence="5" id="KW-1185">Reference proteome</keyword>
<dbReference type="InterPro" id="IPR042575">
    <property type="entry name" value="UBAP1_C"/>
</dbReference>
<proteinExistence type="predicted"/>
<name>A0ABD2WNL2_9HYME</name>
<feature type="region of interest" description="Disordered" evidence="1">
    <location>
        <begin position="87"/>
        <end position="119"/>
    </location>
</feature>
<evidence type="ECO:0000313" key="5">
    <source>
        <dbReference type="Proteomes" id="UP001627154"/>
    </source>
</evidence>
<dbReference type="SUPFAM" id="SSF46934">
    <property type="entry name" value="UBA-like"/>
    <property type="match status" value="1"/>
</dbReference>
<evidence type="ECO:0000259" key="3">
    <source>
        <dbReference type="PROSITE" id="PS51497"/>
    </source>
</evidence>
<dbReference type="Proteomes" id="UP001627154">
    <property type="component" value="Unassembled WGS sequence"/>
</dbReference>
<comment type="caution">
    <text evidence="4">The sequence shown here is derived from an EMBL/GenBank/DDBJ whole genome shotgun (WGS) entry which is preliminary data.</text>
</comment>
<sequence>MARPSPNSTQYDSIASYMDGVQVKITNKYQSPPNLVFPEEYYVKPPDPSRYTYNFNLEKNVLVKMKAWRKARASYVEARKAKIEEKLMKATEKSSPSSSSTNLSQTSVTATSSESPLFSPQIMSLPDKNHFFPMKTNGLDYSDFDTDTSSPFDNMELKTINDMEALAEVLQPVTLSWKPSSNLEAAMKDLTVEQNNEDLKETNATFKNNSESDNISNPLTNPKYHEISLIMQELQKELDRPNINNVESECNLESASTSKNESSEKSIDGKDVSRLISALSVDEKKLVKYFSDMGFSLRRVVHAIGELSGEESKKILEYLLAIQSLEDLGISEEAAIKALALTQHDQQKAKEYHKNLRILQDLGFPEDKASAALLKSNMDRDSALDLLIS</sequence>
<dbReference type="PANTHER" id="PTHR15960">
    <property type="entry name" value="LD44032P"/>
    <property type="match status" value="1"/>
</dbReference>